<proteinExistence type="predicted"/>
<name>A0A378UJ84_BERDE</name>
<reference evidence="1 2" key="1">
    <citation type="submission" date="2018-06" db="EMBL/GenBank/DDBJ databases">
        <authorList>
            <consortium name="Pathogen Informatics"/>
            <person name="Doyle S."/>
        </authorList>
    </citation>
    <scope>NUCLEOTIDE SEQUENCE [LARGE SCALE GENOMIC DNA]</scope>
    <source>
        <strain evidence="1 2">NCTC10295</strain>
    </source>
</reference>
<dbReference type="EMBL" id="UGQS01000002">
    <property type="protein sequence ID" value="STZ77345.1"/>
    <property type="molecule type" value="Genomic_DNA"/>
</dbReference>
<gene>
    <name evidence="1" type="ORF">NCTC10295_02162</name>
</gene>
<dbReference type="AlphaFoldDB" id="A0A378UJ84"/>
<keyword evidence="2" id="KW-1185">Reference proteome</keyword>
<evidence type="ECO:0000313" key="1">
    <source>
        <dbReference type="EMBL" id="STZ77345.1"/>
    </source>
</evidence>
<evidence type="ECO:0000313" key="2">
    <source>
        <dbReference type="Proteomes" id="UP000254651"/>
    </source>
</evidence>
<protein>
    <submittedName>
        <fullName evidence="1">Phage associated protein</fullName>
    </submittedName>
</protein>
<accession>A0A378UJ84</accession>
<sequence length="110" mass="11818">MKQVVKVAGVTMNLNGQEYVVPPLSLGVLDQIKDRIGNFDKAPFAEQVELTISVAHAALKRNYPDLTREEVGDMLDVANMMEVFGAVMDVSGLKRKEQEAAQAGEAAAAG</sequence>
<organism evidence="1 2">
    <name type="scientific">Bergeriella denitrificans</name>
    <name type="common">Neisseria denitrificans</name>
    <dbReference type="NCBI Taxonomy" id="494"/>
    <lineage>
        <taxon>Bacteria</taxon>
        <taxon>Pseudomonadati</taxon>
        <taxon>Pseudomonadota</taxon>
        <taxon>Betaproteobacteria</taxon>
        <taxon>Neisseriales</taxon>
        <taxon>Neisseriaceae</taxon>
        <taxon>Bergeriella</taxon>
    </lineage>
</organism>
<dbReference type="Proteomes" id="UP000254651">
    <property type="component" value="Unassembled WGS sequence"/>
</dbReference>